<sequence>MRNSRKIKKLRNKAAGCALKNIARSVRIFRVTWETATPVSSVWAGGPDAVPALPQVASIAVLPFATLSSDAEQGYFADGLAEDLITDLSKVDGLLVIARHSSFAYRDRSMYLRMIAKELGVRYLIEGSVRRAAARVGSMRNSSTPPAPAVFGPNAWTATSRISSPCRTKSSAR</sequence>
<organism evidence="1 2">
    <name type="scientific">Rhizobium fredii</name>
    <name type="common">Sinorhizobium fredii</name>
    <dbReference type="NCBI Taxonomy" id="380"/>
    <lineage>
        <taxon>Bacteria</taxon>
        <taxon>Pseudomonadati</taxon>
        <taxon>Pseudomonadota</taxon>
        <taxon>Alphaproteobacteria</taxon>
        <taxon>Hyphomicrobiales</taxon>
        <taxon>Rhizobiaceae</taxon>
        <taxon>Sinorhizobium/Ensifer group</taxon>
        <taxon>Sinorhizobium</taxon>
    </lineage>
</organism>
<evidence type="ECO:0000313" key="1">
    <source>
        <dbReference type="EMBL" id="MQX09068.1"/>
    </source>
</evidence>
<name>A0A844AAF6_RHIFR</name>
<dbReference type="EMBL" id="WISZ01000099">
    <property type="protein sequence ID" value="MQX09068.1"/>
    <property type="molecule type" value="Genomic_DNA"/>
</dbReference>
<reference evidence="1 2" key="1">
    <citation type="journal article" date="2013" name="Genome Biol.">
        <title>Comparative genomics of the core and accessory genomes of 48 Sinorhizobium strains comprising five genospecies.</title>
        <authorList>
            <person name="Sugawara M."/>
            <person name="Epstein B."/>
            <person name="Badgley B.D."/>
            <person name="Unno T."/>
            <person name="Xu L."/>
            <person name="Reese J."/>
            <person name="Gyaneshwar P."/>
            <person name="Denny R."/>
            <person name="Mudge J."/>
            <person name="Bharti A.K."/>
            <person name="Farmer A.D."/>
            <person name="May G.D."/>
            <person name="Woodward J.E."/>
            <person name="Medigue C."/>
            <person name="Vallenet D."/>
            <person name="Lajus A."/>
            <person name="Rouy Z."/>
            <person name="Martinez-Vaz B."/>
            <person name="Tiffin P."/>
            <person name="Young N.D."/>
            <person name="Sadowsky M.J."/>
        </authorList>
    </citation>
    <scope>NUCLEOTIDE SEQUENCE [LARGE SCALE GENOMIC DNA]</scope>
    <source>
        <strain evidence="1 2">USDA205</strain>
    </source>
</reference>
<accession>A0A844AAF6</accession>
<dbReference type="AlphaFoldDB" id="A0A844AAF6"/>
<dbReference type="Proteomes" id="UP000466694">
    <property type="component" value="Unassembled WGS sequence"/>
</dbReference>
<comment type="caution">
    <text evidence="1">The sequence shown here is derived from an EMBL/GenBank/DDBJ whole genome shotgun (WGS) entry which is preliminary data.</text>
</comment>
<protein>
    <submittedName>
        <fullName evidence="1">Uncharacterized protein</fullName>
    </submittedName>
</protein>
<gene>
    <name evidence="1" type="ORF">GHK48_12435</name>
</gene>
<proteinExistence type="predicted"/>
<evidence type="ECO:0000313" key="2">
    <source>
        <dbReference type="Proteomes" id="UP000466694"/>
    </source>
</evidence>